<dbReference type="EMBL" id="PYIX02000083">
    <property type="protein sequence ID" value="RFC81538.1"/>
    <property type="molecule type" value="Genomic_DNA"/>
</dbReference>
<gene>
    <name evidence="2" type="ORF">ACFODO_20840</name>
    <name evidence="3" type="ORF">C9E89_021320</name>
</gene>
<dbReference type="Pfam" id="PF12385">
    <property type="entry name" value="Peptidase_C70"/>
    <property type="match status" value="1"/>
</dbReference>
<dbReference type="AlphaFoldDB" id="A0A371YJ77"/>
<accession>A0A371YJ77</accession>
<evidence type="ECO:0000313" key="2">
    <source>
        <dbReference type="EMBL" id="MFC2997645.1"/>
    </source>
</evidence>
<evidence type="ECO:0000313" key="3">
    <source>
        <dbReference type="EMBL" id="RFC81538.1"/>
    </source>
</evidence>
<reference evidence="5" key="3">
    <citation type="journal article" date="2019" name="Int. J. Syst. Evol. Microbiol.">
        <title>The Global Catalogue of Microorganisms (GCM) 10K type strain sequencing project: providing services to taxonomists for standard genome sequencing and annotation.</title>
        <authorList>
            <consortium name="The Broad Institute Genomics Platform"/>
            <consortium name="The Broad Institute Genome Sequencing Center for Infectious Disease"/>
            <person name="Wu L."/>
            <person name="Ma J."/>
        </authorList>
    </citation>
    <scope>NUCLEOTIDE SEQUENCE [LARGE SCALE GENOMIC DNA]</scope>
    <source>
        <strain evidence="5">KCTC 62575</strain>
    </source>
</reference>
<sequence length="198" mass="21994">MKSLKIIILFFCLLLKPILSTAYTPAMPPYAPPPIDLPIQNISQQTTVWCWAAVAQQIIHYKHGPAKTMSQCQLVAIANNTNPNYCCFNYNNCAVTGDTNKIQQLLYYFGGSASSYAPPTDPMTLYNTLAQGKPVIIELSQLYQGMTHVVVVRGMGFAQTPMGIIPVLHINDPMSRYTQPVPFHQIAPLWKSAIVIHN</sequence>
<reference evidence="2" key="1">
    <citation type="journal article" date="2014" name="Int. J. Syst. Evol. Microbiol.">
        <title>Complete genome of a new Firmicutes species belonging to the dominant human colonic microbiota ('Ruminococcus bicirculans') reveals two chromosomes and a selective capacity to utilize plant glucans.</title>
        <authorList>
            <consortium name="NISC Comparative Sequencing Program"/>
            <person name="Wegmann U."/>
            <person name="Louis P."/>
            <person name="Goesmann A."/>
            <person name="Henrissat B."/>
            <person name="Duncan S.H."/>
            <person name="Flint H.J."/>
        </authorList>
    </citation>
    <scope>NUCLEOTIDE SEQUENCE</scope>
    <source>
        <strain evidence="2">KCTC 62575</strain>
    </source>
</reference>
<evidence type="ECO:0000313" key="4">
    <source>
        <dbReference type="Proteomes" id="UP000240957"/>
    </source>
</evidence>
<feature type="chain" id="PRO_5017026654" evidence="1">
    <location>
        <begin position="23"/>
        <end position="198"/>
    </location>
</feature>
<organism evidence="3 4">
    <name type="scientific">Acinetobacter sichuanensis</name>
    <dbReference type="NCBI Taxonomy" id="2136183"/>
    <lineage>
        <taxon>Bacteria</taxon>
        <taxon>Pseudomonadati</taxon>
        <taxon>Pseudomonadota</taxon>
        <taxon>Gammaproteobacteria</taxon>
        <taxon>Moraxellales</taxon>
        <taxon>Moraxellaceae</taxon>
        <taxon>Acinetobacter</taxon>
    </lineage>
</organism>
<evidence type="ECO:0000313" key="5">
    <source>
        <dbReference type="Proteomes" id="UP001595455"/>
    </source>
</evidence>
<comment type="caution">
    <text evidence="3">The sequence shown here is derived from an EMBL/GenBank/DDBJ whole genome shotgun (WGS) entry which is preliminary data.</text>
</comment>
<evidence type="ECO:0000256" key="1">
    <source>
        <dbReference type="SAM" id="SignalP"/>
    </source>
</evidence>
<dbReference type="RefSeq" id="WP_107010141.1">
    <property type="nucleotide sequence ID" value="NZ_JBHRSF010000157.1"/>
</dbReference>
<dbReference type="InterPro" id="IPR022118">
    <property type="entry name" value="Peptidase_C70_AvrRpt2"/>
</dbReference>
<reference evidence="3 4" key="2">
    <citation type="submission" date="2018-08" db="EMBL/GenBank/DDBJ databases">
        <title>The draft genome of Acinetobacter sichuanensis strain WCHAc060041.</title>
        <authorList>
            <person name="Qin J."/>
            <person name="Feng Y."/>
            <person name="Zong Z."/>
        </authorList>
    </citation>
    <scope>NUCLEOTIDE SEQUENCE [LARGE SCALE GENOMIC DNA]</scope>
    <source>
        <strain evidence="3 4">WCHAc060041</strain>
    </source>
</reference>
<feature type="signal peptide" evidence="1">
    <location>
        <begin position="1"/>
        <end position="22"/>
    </location>
</feature>
<dbReference type="Proteomes" id="UP001595455">
    <property type="component" value="Unassembled WGS sequence"/>
</dbReference>
<dbReference type="OrthoDB" id="7041990at2"/>
<protein>
    <submittedName>
        <fullName evidence="2">Papain-like cysteine protease family protein</fullName>
    </submittedName>
</protein>
<keyword evidence="5" id="KW-1185">Reference proteome</keyword>
<dbReference type="EMBL" id="JBHRSF010000157">
    <property type="protein sequence ID" value="MFC2997645.1"/>
    <property type="molecule type" value="Genomic_DNA"/>
</dbReference>
<name>A0A371YJ77_9GAMM</name>
<reference evidence="2" key="4">
    <citation type="submission" date="2024-09" db="EMBL/GenBank/DDBJ databases">
        <authorList>
            <person name="Sun Q."/>
            <person name="Mori K."/>
        </authorList>
    </citation>
    <scope>NUCLEOTIDE SEQUENCE</scope>
    <source>
        <strain evidence="2">KCTC 62575</strain>
    </source>
</reference>
<proteinExistence type="predicted"/>
<keyword evidence="1" id="KW-0732">Signal</keyword>
<dbReference type="Proteomes" id="UP000240957">
    <property type="component" value="Unassembled WGS sequence"/>
</dbReference>